<dbReference type="EMBL" id="SLXA01000010">
    <property type="protein sequence ID" value="TCO83990.1"/>
    <property type="molecule type" value="Genomic_DNA"/>
</dbReference>
<protein>
    <submittedName>
        <fullName evidence="2">Glycosyltransferase involved in cell wall biosynthesis</fullName>
    </submittedName>
</protein>
<comment type="caution">
    <text evidence="2">The sequence shown here is derived from an EMBL/GenBank/DDBJ whole genome shotgun (WGS) entry which is preliminary data.</text>
</comment>
<dbReference type="PANTHER" id="PTHR46656:SF3">
    <property type="entry name" value="PUTATIVE-RELATED"/>
    <property type="match status" value="1"/>
</dbReference>
<gene>
    <name evidence="2" type="ORF">EV212_11013</name>
</gene>
<proteinExistence type="predicted"/>
<dbReference type="Pfam" id="PF00534">
    <property type="entry name" value="Glycos_transf_1"/>
    <property type="match status" value="1"/>
</dbReference>
<accession>A0A4R2LC22</accession>
<evidence type="ECO:0000313" key="2">
    <source>
        <dbReference type="EMBL" id="TCO83990.1"/>
    </source>
</evidence>
<keyword evidence="3" id="KW-1185">Reference proteome</keyword>
<organism evidence="2 3">
    <name type="scientific">Frisingicoccus caecimuris</name>
    <dbReference type="NCBI Taxonomy" id="1796636"/>
    <lineage>
        <taxon>Bacteria</taxon>
        <taxon>Bacillati</taxon>
        <taxon>Bacillota</taxon>
        <taxon>Clostridia</taxon>
        <taxon>Lachnospirales</taxon>
        <taxon>Lachnospiraceae</taxon>
        <taxon>Frisingicoccus</taxon>
    </lineage>
</organism>
<dbReference type="SUPFAM" id="SSF53756">
    <property type="entry name" value="UDP-Glycosyltransferase/glycogen phosphorylase"/>
    <property type="match status" value="1"/>
</dbReference>
<evidence type="ECO:0000259" key="1">
    <source>
        <dbReference type="Pfam" id="PF00534"/>
    </source>
</evidence>
<dbReference type="PANTHER" id="PTHR46656">
    <property type="entry name" value="PUTATIVE-RELATED"/>
    <property type="match status" value="1"/>
</dbReference>
<dbReference type="Proteomes" id="UP000295711">
    <property type="component" value="Unassembled WGS sequence"/>
</dbReference>
<dbReference type="Gene3D" id="3.40.50.2000">
    <property type="entry name" value="Glycogen Phosphorylase B"/>
    <property type="match status" value="1"/>
</dbReference>
<dbReference type="GO" id="GO:0016757">
    <property type="term" value="F:glycosyltransferase activity"/>
    <property type="evidence" value="ECO:0007669"/>
    <property type="project" value="InterPro"/>
</dbReference>
<name>A0A4R2LC22_9FIRM</name>
<dbReference type="CDD" id="cd03801">
    <property type="entry name" value="GT4_PimA-like"/>
    <property type="match status" value="1"/>
</dbReference>
<dbReference type="OrthoDB" id="2023634at2"/>
<feature type="domain" description="Glycosyl transferase family 1" evidence="1">
    <location>
        <begin position="228"/>
        <end position="394"/>
    </location>
</feature>
<reference evidence="2 3" key="1">
    <citation type="submission" date="2019-03" db="EMBL/GenBank/DDBJ databases">
        <title>Genomic Encyclopedia of Type Strains, Phase IV (KMG-IV): sequencing the most valuable type-strain genomes for metagenomic binning, comparative biology and taxonomic classification.</title>
        <authorList>
            <person name="Goeker M."/>
        </authorList>
    </citation>
    <scope>NUCLEOTIDE SEQUENCE [LARGE SCALE GENOMIC DNA]</scope>
    <source>
        <strain evidence="2 3">DSM 28559</strain>
    </source>
</reference>
<dbReference type="RefSeq" id="WP_132092514.1">
    <property type="nucleotide sequence ID" value="NZ_JANKAQ010000011.1"/>
</dbReference>
<keyword evidence="2" id="KW-0808">Transferase</keyword>
<sequence>MNVNQGILRVSETLKPILKKIFPKKLLQKIKQIFVERNYNQMVNSGREPFDRHKFSDGINLIGLVRAEMGLGQSCRLLANELKAGNIPYSLYDFQLGSKLLKAEDHSMDDMISEAFPYNINLIHINPDEMMLMYTRMEAERWNGRYNIAFWLWELEEIPEHWKKFFPMLDEIWTPSEFISNNLRRITDLPVYTMPYCVEAPVDEALSRKYFELPEDKFLFLVMYDSNSTIERKNPTGAIRAFRKAFKNNADVGIVIKINNAKTRDIERLNHMLKGCTNVYFITETLSKVEVNSLIKLVNVFVSLHRAEGFGLVMAEAMIVGTPVIATNWSSNTEFMNSDVACMVDCKFITLEKDSPPYKKGSVWADPNVEQAARYMRKLYKEPAYYEYLKKKAHEYIIKKLSMENAVSALEKRVGEIYEAFERNI</sequence>
<evidence type="ECO:0000313" key="3">
    <source>
        <dbReference type="Proteomes" id="UP000295711"/>
    </source>
</evidence>
<dbReference type="InterPro" id="IPR001296">
    <property type="entry name" value="Glyco_trans_1"/>
</dbReference>
<dbReference type="AlphaFoldDB" id="A0A4R2LC22"/>